<evidence type="ECO:0000313" key="3">
    <source>
        <dbReference type="Proteomes" id="UP000252519"/>
    </source>
</evidence>
<dbReference type="AlphaFoldDB" id="A0A368FJ78"/>
<comment type="caution">
    <text evidence="2">The sequence shown here is derived from an EMBL/GenBank/DDBJ whole genome shotgun (WGS) entry which is preliminary data.</text>
</comment>
<proteinExistence type="predicted"/>
<gene>
    <name evidence="2" type="ORF">ANCCAN_21967</name>
</gene>
<evidence type="ECO:0000256" key="1">
    <source>
        <dbReference type="SAM" id="MobiDB-lite"/>
    </source>
</evidence>
<protein>
    <submittedName>
        <fullName evidence="2">Uncharacterized protein</fullName>
    </submittedName>
</protein>
<sequence length="191" mass="20467">MEETKEEDLGADHKVRVAGEATEVKVVGEVLMEEIEEEDPGVDRKEVSRVDGEAIEVREEEVNGAVQTETEDQEEAEGQEEDVGMVAVATGEAIAGVGIVGAVTDGAATVGEAVTGAAGKDQEDIMDGEINHGGLDSVDLDVLIHDCSANHDTKRQFITMIINIVQHTGINIYKDSYITATKQGRTAFREQ</sequence>
<dbReference type="OrthoDB" id="10493969at2759"/>
<reference evidence="2 3" key="1">
    <citation type="submission" date="2014-10" db="EMBL/GenBank/DDBJ databases">
        <title>Draft genome of the hookworm Ancylostoma caninum.</title>
        <authorList>
            <person name="Mitreva M."/>
        </authorList>
    </citation>
    <scope>NUCLEOTIDE SEQUENCE [LARGE SCALE GENOMIC DNA]</scope>
    <source>
        <strain evidence="2 3">Baltimore</strain>
    </source>
</reference>
<name>A0A368FJ78_ANCCA</name>
<keyword evidence="3" id="KW-1185">Reference proteome</keyword>
<feature type="compositionally biased region" description="Acidic residues" evidence="1">
    <location>
        <begin position="69"/>
        <end position="81"/>
    </location>
</feature>
<dbReference type="EMBL" id="JOJR01001134">
    <property type="protein sequence ID" value="RCN32226.1"/>
    <property type="molecule type" value="Genomic_DNA"/>
</dbReference>
<feature type="region of interest" description="Disordered" evidence="1">
    <location>
        <begin position="60"/>
        <end position="81"/>
    </location>
</feature>
<evidence type="ECO:0000313" key="2">
    <source>
        <dbReference type="EMBL" id="RCN32226.1"/>
    </source>
</evidence>
<dbReference type="Proteomes" id="UP000252519">
    <property type="component" value="Unassembled WGS sequence"/>
</dbReference>
<accession>A0A368FJ78</accession>
<organism evidence="2 3">
    <name type="scientific">Ancylostoma caninum</name>
    <name type="common">Dog hookworm</name>
    <dbReference type="NCBI Taxonomy" id="29170"/>
    <lineage>
        <taxon>Eukaryota</taxon>
        <taxon>Metazoa</taxon>
        <taxon>Ecdysozoa</taxon>
        <taxon>Nematoda</taxon>
        <taxon>Chromadorea</taxon>
        <taxon>Rhabditida</taxon>
        <taxon>Rhabditina</taxon>
        <taxon>Rhabditomorpha</taxon>
        <taxon>Strongyloidea</taxon>
        <taxon>Ancylostomatidae</taxon>
        <taxon>Ancylostomatinae</taxon>
        <taxon>Ancylostoma</taxon>
    </lineage>
</organism>